<feature type="domain" description="RagB/SusD" evidence="6">
    <location>
        <begin position="274"/>
        <end position="498"/>
    </location>
</feature>
<dbReference type="InterPro" id="IPR012944">
    <property type="entry name" value="SusD_RagB_dom"/>
</dbReference>
<evidence type="ECO:0000259" key="7">
    <source>
        <dbReference type="Pfam" id="PF14322"/>
    </source>
</evidence>
<evidence type="ECO:0000256" key="1">
    <source>
        <dbReference type="ARBA" id="ARBA00004442"/>
    </source>
</evidence>
<dbReference type="Proteomes" id="UP000292424">
    <property type="component" value="Chromosome"/>
</dbReference>
<gene>
    <name evidence="8" type="ORF">E0W69_013350</name>
</gene>
<proteinExistence type="inferred from homology"/>
<dbReference type="CDD" id="cd08977">
    <property type="entry name" value="SusD"/>
    <property type="match status" value="1"/>
</dbReference>
<dbReference type="KEGG" id="arac:E0W69_013350"/>
<evidence type="ECO:0000256" key="4">
    <source>
        <dbReference type="ARBA" id="ARBA00023136"/>
    </source>
</evidence>
<dbReference type="RefSeq" id="WP_131330549.1">
    <property type="nucleotide sequence ID" value="NZ_CP044016.1"/>
</dbReference>
<dbReference type="InterPro" id="IPR011990">
    <property type="entry name" value="TPR-like_helical_dom_sf"/>
</dbReference>
<accession>A0A5P2G1C4</accession>
<organism evidence="8 9">
    <name type="scientific">Rhizosphaericola mali</name>
    <dbReference type="NCBI Taxonomy" id="2545455"/>
    <lineage>
        <taxon>Bacteria</taxon>
        <taxon>Pseudomonadati</taxon>
        <taxon>Bacteroidota</taxon>
        <taxon>Chitinophagia</taxon>
        <taxon>Chitinophagales</taxon>
        <taxon>Chitinophagaceae</taxon>
        <taxon>Rhizosphaericola</taxon>
    </lineage>
</organism>
<dbReference type="InterPro" id="IPR033985">
    <property type="entry name" value="SusD-like_N"/>
</dbReference>
<keyword evidence="5" id="KW-0998">Cell outer membrane</keyword>
<dbReference type="PROSITE" id="PS51257">
    <property type="entry name" value="PROKAR_LIPOPROTEIN"/>
    <property type="match status" value="1"/>
</dbReference>
<dbReference type="AlphaFoldDB" id="A0A5P2G1C4"/>
<feature type="domain" description="SusD-like N-terminal" evidence="7">
    <location>
        <begin position="53"/>
        <end position="232"/>
    </location>
</feature>
<name>A0A5P2G1C4_9BACT</name>
<dbReference type="OrthoDB" id="636214at2"/>
<keyword evidence="9" id="KW-1185">Reference proteome</keyword>
<protein>
    <submittedName>
        <fullName evidence="8">RagB/SusD family nutrient uptake outer membrane protein</fullName>
    </submittedName>
</protein>
<dbReference type="GO" id="GO:0009279">
    <property type="term" value="C:cell outer membrane"/>
    <property type="evidence" value="ECO:0007669"/>
    <property type="project" value="UniProtKB-SubCell"/>
</dbReference>
<evidence type="ECO:0000313" key="9">
    <source>
        <dbReference type="Proteomes" id="UP000292424"/>
    </source>
</evidence>
<keyword evidence="4" id="KW-0472">Membrane</keyword>
<evidence type="ECO:0000256" key="5">
    <source>
        <dbReference type="ARBA" id="ARBA00023237"/>
    </source>
</evidence>
<dbReference type="Pfam" id="PF14322">
    <property type="entry name" value="SusD-like_3"/>
    <property type="match status" value="1"/>
</dbReference>
<dbReference type="EMBL" id="CP044016">
    <property type="protein sequence ID" value="QES89606.1"/>
    <property type="molecule type" value="Genomic_DNA"/>
</dbReference>
<evidence type="ECO:0000256" key="2">
    <source>
        <dbReference type="ARBA" id="ARBA00006275"/>
    </source>
</evidence>
<dbReference type="SUPFAM" id="SSF48452">
    <property type="entry name" value="TPR-like"/>
    <property type="match status" value="1"/>
</dbReference>
<comment type="subcellular location">
    <subcellularLocation>
        <location evidence="1">Cell outer membrane</location>
    </subcellularLocation>
</comment>
<evidence type="ECO:0000256" key="3">
    <source>
        <dbReference type="ARBA" id="ARBA00022729"/>
    </source>
</evidence>
<evidence type="ECO:0000313" key="8">
    <source>
        <dbReference type="EMBL" id="QES89606.1"/>
    </source>
</evidence>
<evidence type="ECO:0000259" key="6">
    <source>
        <dbReference type="Pfam" id="PF07980"/>
    </source>
</evidence>
<comment type="similarity">
    <text evidence="2">Belongs to the SusD family.</text>
</comment>
<keyword evidence="3" id="KW-0732">Signal</keyword>
<dbReference type="Gene3D" id="1.25.40.390">
    <property type="match status" value="1"/>
</dbReference>
<sequence>MKNLNINISKYKYAVIGFAVTGMIASCSKSFTDASSNLLGQPAATTLWQTSSDAEKAVNSIYGNLRSYANLGFPAIAIECTGSDDEDKGSVASDATYLNQYNNYTVTASEGQLSGFWVGQYQNINFCNQVLDHVDTMSTVTDANKSRFLAEARFVRAWSYFRLVRAFGRVPLILHVPLTSDEQNPSQSTAAIVYDSIENDLNIAAADLPVSVSADQKGRATSGAALALHAKVAMYLQKWQDVLTYTNTIINSGQYSLFSDYYQQFRIANENNSESIFEVQCNYVLNNSDLSNSQYSQIQGDRDASVGWGFNVPTLNLVNEFETGDPRLTGTVMMAGTVTPSGDSVPNAAAGAPTRYNMKTYVPFAIAKATNSGADQNYRAFRYSDVLLMNAEANNELGNTAAALASLEKVRARARGTSTTILPQVTTTDQTTLRTAIWHERRVELAMENDRYFDVIRQGRGTAVFGPNGWKAGKNEVWPIPQLQIDNSGGVLTQNSGY</sequence>
<reference evidence="8 9" key="1">
    <citation type="submission" date="2019-09" db="EMBL/GenBank/DDBJ databases">
        <title>Complete genome sequence of Arachidicoccus sp. B3-10 isolated from apple orchard soil.</title>
        <authorList>
            <person name="Kim H.S."/>
            <person name="Han K.-I."/>
            <person name="Suh M.K."/>
            <person name="Lee K.C."/>
            <person name="Eom M.K."/>
            <person name="Kim J.-S."/>
            <person name="Kang S.W."/>
            <person name="Sin Y."/>
            <person name="Lee J.-S."/>
        </authorList>
    </citation>
    <scope>NUCLEOTIDE SEQUENCE [LARGE SCALE GENOMIC DNA]</scope>
    <source>
        <strain evidence="8 9">B3-10</strain>
    </source>
</reference>
<dbReference type="Pfam" id="PF07980">
    <property type="entry name" value="SusD_RagB"/>
    <property type="match status" value="1"/>
</dbReference>